<proteinExistence type="predicted"/>
<protein>
    <submittedName>
        <fullName evidence="2">PQQ-like domain-containing protein</fullName>
    </submittedName>
</protein>
<accession>A0A1H1NQG8</accession>
<gene>
    <name evidence="2" type="ORF">SAMN05216421_0743</name>
</gene>
<reference evidence="3" key="1">
    <citation type="submission" date="2016-10" db="EMBL/GenBank/DDBJ databases">
        <authorList>
            <person name="Varghese N."/>
            <person name="Submissions S."/>
        </authorList>
    </citation>
    <scope>NUCLEOTIDE SEQUENCE [LARGE SCALE GENOMIC DNA]</scope>
    <source>
        <strain evidence="3">NRRL B-51270</strain>
    </source>
</reference>
<dbReference type="Gene3D" id="2.120.10.30">
    <property type="entry name" value="TolB, C-terminal domain"/>
    <property type="match status" value="2"/>
</dbReference>
<evidence type="ECO:0000313" key="2">
    <source>
        <dbReference type="EMBL" id="SDS01264.1"/>
    </source>
</evidence>
<dbReference type="AlphaFoldDB" id="A0A1H1NQG8"/>
<dbReference type="InterPro" id="IPR051344">
    <property type="entry name" value="Vgb"/>
</dbReference>
<dbReference type="Proteomes" id="UP000243207">
    <property type="component" value="Chromosome I"/>
</dbReference>
<dbReference type="STRING" id="487184.SAMN05216421_0743"/>
<dbReference type="RefSeq" id="WP_093391886.1">
    <property type="nucleotide sequence ID" value="NZ_LT629736.1"/>
</dbReference>
<feature type="signal peptide" evidence="1">
    <location>
        <begin position="1"/>
        <end position="20"/>
    </location>
</feature>
<evidence type="ECO:0000313" key="3">
    <source>
        <dbReference type="Proteomes" id="UP000243207"/>
    </source>
</evidence>
<keyword evidence="3" id="KW-1185">Reference proteome</keyword>
<feature type="chain" id="PRO_5009255748" evidence="1">
    <location>
        <begin position="21"/>
        <end position="552"/>
    </location>
</feature>
<dbReference type="InterPro" id="IPR011042">
    <property type="entry name" value="6-blade_b-propeller_TolB-like"/>
</dbReference>
<dbReference type="EMBL" id="LT629736">
    <property type="protein sequence ID" value="SDS01264.1"/>
    <property type="molecule type" value="Genomic_DNA"/>
</dbReference>
<evidence type="ECO:0000256" key="1">
    <source>
        <dbReference type="SAM" id="SignalP"/>
    </source>
</evidence>
<keyword evidence="1" id="KW-0732">Signal</keyword>
<dbReference type="Gene3D" id="2.130.10.10">
    <property type="entry name" value="YVTN repeat-like/Quinoprotein amine dehydrogenase"/>
    <property type="match status" value="1"/>
</dbReference>
<dbReference type="InterPro" id="IPR015943">
    <property type="entry name" value="WD40/YVTN_repeat-like_dom_sf"/>
</dbReference>
<dbReference type="OrthoDB" id="30052at2"/>
<dbReference type="PANTHER" id="PTHR40274:SF4">
    <property type="entry name" value="BLL1406 PROTEIN"/>
    <property type="match status" value="1"/>
</dbReference>
<organism evidence="2 3">
    <name type="scientific">Halopseudomonas xinjiangensis</name>
    <dbReference type="NCBI Taxonomy" id="487184"/>
    <lineage>
        <taxon>Bacteria</taxon>
        <taxon>Pseudomonadati</taxon>
        <taxon>Pseudomonadota</taxon>
        <taxon>Gammaproteobacteria</taxon>
        <taxon>Pseudomonadales</taxon>
        <taxon>Pseudomonadaceae</taxon>
        <taxon>Halopseudomonas</taxon>
    </lineage>
</organism>
<dbReference type="SUPFAM" id="SSF63829">
    <property type="entry name" value="Calcium-dependent phosphotriesterase"/>
    <property type="match status" value="2"/>
</dbReference>
<name>A0A1H1NQG8_9GAMM</name>
<dbReference type="PANTHER" id="PTHR40274">
    <property type="entry name" value="VIRGINIAMYCIN B LYASE"/>
    <property type="match status" value="1"/>
</dbReference>
<sequence>MKPVFPLALLAAFIGAPAFADNTYQPPQALVAPSAFKGVHGLAMDQQGRLLAGSVVSATMYQVDIESGDVTTFIGPPEGQADDIAIGPNGEMAWTGFYLGKVFYRENDDAPIKVLAEGLPGINSIAFDQDTGKLYASQVFLGDAVWEIDLTGDSEPRQIAEDLGGFNGFEVGSDGWLYGPLWFKGQVVKLNPADGQTQVIAEGFDTPAAVNFDSKGNLYVLDTHAGTLNRVDVATGETNVVATLDTSLDNLAIDKDDRIFVSNMADNSIEMVNPSSGKTRVITKGELAVPAGLTINEDGKTLYIADIFAFRSINTDNGQVTDIRRAHGSDLEYPSSVASGQGRFLLTSTSTGTLQIIDEKTHETRALVHGLNAPSAAVELPDGSIVVSEMASGKLVKLSGEKYDQRTDLTEGLHGPVQMIMGQDENIYLTEAAGFLTRVNPKTGELTRVAKDLAMPEGLAQLQNGDFVIAETAERRLSVLDLEGGEREVLAEDLPIGLPTGPGMPPSGIPTGVAVDANGVIYFGSDIDNGLYKIEPVIVEPERAVADKSEQP</sequence>